<keyword evidence="3" id="KW-1003">Cell membrane</keyword>
<sequence length="474" mass="51064">MAERDSLRVIPLLFLTAFLAPYLILLARYGIAFAVDEYTLWVFFFTLAQALASAAFSVVAGLALLPIYVRAPALKPVVMVPFFAPALSTVDALIRMLGDVMYSPWGIVIAHVVYYAPYAALLMESNLRSIPADILDAAEIYARRLSTKARVIFTELKPSLAYSFYTIFVFSFLTFTTPLLLGGRYPTLELLVYLYATSFASTQLVSTVVLITLLSSLALALPFFKLPTLPPAEPSPRAPKLGLPAVLPSLPLALFYLALAAYLVLPAASPRGLEGAWTPLVNSLLVALASSAISLALAVSFLFSDVVGSRLPAVSYVAAISLSKSLFAIGFFHLAQPLYGTLPILLVAHVFVITPLVYSIVKPAFEKIRQDAREACLLYLGPVRCVARILSEALGPTIVQAWLVALASSISETTLAFILTTGAASTLSAEAARLLTSRAPDLIETGHFYSSLMAVIVLATLALSRLVKTKPYAF</sequence>
<evidence type="ECO:0000256" key="1">
    <source>
        <dbReference type="ARBA" id="ARBA00004429"/>
    </source>
</evidence>
<evidence type="ECO:0000256" key="3">
    <source>
        <dbReference type="ARBA" id="ARBA00022475"/>
    </source>
</evidence>
<feature type="transmembrane region" description="Helical" evidence="8">
    <location>
        <begin position="316"/>
        <end position="335"/>
    </location>
</feature>
<feature type="domain" description="ABC transmembrane type-1" evidence="9">
    <location>
        <begin position="43"/>
        <end position="223"/>
    </location>
</feature>
<proteinExistence type="predicted"/>
<accession>A3MSN5</accession>
<evidence type="ECO:0000256" key="6">
    <source>
        <dbReference type="ARBA" id="ARBA00022989"/>
    </source>
</evidence>
<keyword evidence="2" id="KW-0813">Transport</keyword>
<feature type="transmembrane region" description="Helical" evidence="8">
    <location>
        <begin position="160"/>
        <end position="181"/>
    </location>
</feature>
<feature type="transmembrane region" description="Helical" evidence="8">
    <location>
        <begin position="41"/>
        <end position="65"/>
    </location>
</feature>
<dbReference type="SUPFAM" id="SSF161098">
    <property type="entry name" value="MetI-like"/>
    <property type="match status" value="2"/>
</dbReference>
<dbReference type="EMBL" id="CP000561">
    <property type="protein sequence ID" value="ABO07652.1"/>
    <property type="molecule type" value="Genomic_DNA"/>
</dbReference>
<organism evidence="10 11">
    <name type="scientific">Pyrobaculum calidifontis (strain DSM 21063 / JCM 11548 / VA1)</name>
    <dbReference type="NCBI Taxonomy" id="410359"/>
    <lineage>
        <taxon>Archaea</taxon>
        <taxon>Thermoproteota</taxon>
        <taxon>Thermoprotei</taxon>
        <taxon>Thermoproteales</taxon>
        <taxon>Thermoproteaceae</taxon>
        <taxon>Pyrobaculum</taxon>
    </lineage>
</organism>
<feature type="transmembrane region" description="Helical" evidence="8">
    <location>
        <begin position="447"/>
        <end position="467"/>
    </location>
</feature>
<dbReference type="Gene3D" id="1.10.3720.10">
    <property type="entry name" value="MetI-like"/>
    <property type="match status" value="2"/>
</dbReference>
<feature type="transmembrane region" description="Helical" evidence="8">
    <location>
        <begin position="241"/>
        <end position="264"/>
    </location>
</feature>
<feature type="domain" description="ABC transmembrane type-1" evidence="9">
    <location>
        <begin position="280"/>
        <end position="467"/>
    </location>
</feature>
<dbReference type="eggNOG" id="arCOG00163">
    <property type="taxonomic scope" value="Archaea"/>
</dbReference>
<dbReference type="GO" id="GO:0055085">
    <property type="term" value="P:transmembrane transport"/>
    <property type="evidence" value="ECO:0007669"/>
    <property type="project" value="InterPro"/>
</dbReference>
<protein>
    <submittedName>
        <fullName evidence="10">Thiamine transport system permease protein</fullName>
    </submittedName>
</protein>
<evidence type="ECO:0000256" key="7">
    <source>
        <dbReference type="ARBA" id="ARBA00023136"/>
    </source>
</evidence>
<evidence type="ECO:0000313" key="10">
    <source>
        <dbReference type="EMBL" id="ABO07652.1"/>
    </source>
</evidence>
<dbReference type="AlphaFoldDB" id="A3MSN5"/>
<dbReference type="PANTHER" id="PTHR43357:SF4">
    <property type="entry name" value="INNER MEMBRANE ABC TRANSPORTER PERMEASE PROTEIN YDCV"/>
    <property type="match status" value="1"/>
</dbReference>
<evidence type="ECO:0000313" key="11">
    <source>
        <dbReference type="Proteomes" id="UP000001431"/>
    </source>
</evidence>
<evidence type="ECO:0000256" key="8">
    <source>
        <dbReference type="SAM" id="Phobius"/>
    </source>
</evidence>
<gene>
    <name evidence="10" type="ordered locus">Pcal_0215</name>
</gene>
<comment type="subcellular location">
    <subcellularLocation>
        <location evidence="1">Cell inner membrane</location>
        <topology evidence="1">Multi-pass membrane protein</topology>
    </subcellularLocation>
</comment>
<dbReference type="InterPro" id="IPR000515">
    <property type="entry name" value="MetI-like"/>
</dbReference>
<dbReference type="Proteomes" id="UP000001431">
    <property type="component" value="Chromosome"/>
</dbReference>
<keyword evidence="4" id="KW-0997">Cell inner membrane</keyword>
<feature type="transmembrane region" description="Helical" evidence="8">
    <location>
        <begin position="341"/>
        <end position="361"/>
    </location>
</feature>
<evidence type="ECO:0000256" key="5">
    <source>
        <dbReference type="ARBA" id="ARBA00022692"/>
    </source>
</evidence>
<feature type="transmembrane region" description="Helical" evidence="8">
    <location>
        <begin position="77"/>
        <end position="96"/>
    </location>
</feature>
<feature type="transmembrane region" description="Helical" evidence="8">
    <location>
        <begin position="284"/>
        <end position="304"/>
    </location>
</feature>
<dbReference type="KEGG" id="pcl:Pcal_0215"/>
<dbReference type="InterPro" id="IPR035906">
    <property type="entry name" value="MetI-like_sf"/>
</dbReference>
<dbReference type="HOGENOM" id="CLU_579547_0_0_2"/>
<keyword evidence="11" id="KW-1185">Reference proteome</keyword>
<feature type="transmembrane region" description="Helical" evidence="8">
    <location>
        <begin position="401"/>
        <end position="427"/>
    </location>
</feature>
<evidence type="ECO:0000259" key="9">
    <source>
        <dbReference type="PROSITE" id="PS50928"/>
    </source>
</evidence>
<feature type="transmembrane region" description="Helical" evidence="8">
    <location>
        <begin position="12"/>
        <end position="35"/>
    </location>
</feature>
<name>A3MSN5_PYRCJ</name>
<dbReference type="OrthoDB" id="29205at2157"/>
<reference evidence="10" key="1">
    <citation type="submission" date="2007-02" db="EMBL/GenBank/DDBJ databases">
        <title>Complete sequence of Pyrobaculum calidifontis JCM 11548.</title>
        <authorList>
            <consortium name="US DOE Joint Genome Institute"/>
            <person name="Copeland A."/>
            <person name="Lucas S."/>
            <person name="Lapidus A."/>
            <person name="Barry K."/>
            <person name="Glavina del Rio T."/>
            <person name="Dalin E."/>
            <person name="Tice H."/>
            <person name="Pitluck S."/>
            <person name="Chain P."/>
            <person name="Malfatti S."/>
            <person name="Shin M."/>
            <person name="Vergez L."/>
            <person name="Schmutz J."/>
            <person name="Larimer F."/>
            <person name="Land M."/>
            <person name="Hauser L."/>
            <person name="Kyrpides N."/>
            <person name="Mikhailova N."/>
            <person name="Cozen A.E."/>
            <person name="Fitz-Gibbon S.T."/>
            <person name="House C.H."/>
            <person name="Saltikov C."/>
            <person name="Lowe T.M."/>
            <person name="Richardson P."/>
        </authorList>
    </citation>
    <scope>NUCLEOTIDE SEQUENCE [LARGE SCALE GENOMIC DNA]</scope>
    <source>
        <strain evidence="10">JCM 11548</strain>
    </source>
</reference>
<dbReference type="PANTHER" id="PTHR43357">
    <property type="entry name" value="INNER MEMBRANE ABC TRANSPORTER PERMEASE PROTEIN YDCV"/>
    <property type="match status" value="1"/>
</dbReference>
<dbReference type="STRING" id="410359.Pcal_0215"/>
<evidence type="ECO:0000256" key="2">
    <source>
        <dbReference type="ARBA" id="ARBA00022448"/>
    </source>
</evidence>
<keyword evidence="7 8" id="KW-0472">Membrane</keyword>
<keyword evidence="6 8" id="KW-1133">Transmembrane helix</keyword>
<feature type="transmembrane region" description="Helical" evidence="8">
    <location>
        <begin position="193"/>
        <end position="221"/>
    </location>
</feature>
<keyword evidence="5 8" id="KW-0812">Transmembrane</keyword>
<dbReference type="GO" id="GO:0005886">
    <property type="term" value="C:plasma membrane"/>
    <property type="evidence" value="ECO:0007669"/>
    <property type="project" value="UniProtKB-SubCell"/>
</dbReference>
<evidence type="ECO:0000256" key="4">
    <source>
        <dbReference type="ARBA" id="ARBA00022519"/>
    </source>
</evidence>
<feature type="transmembrane region" description="Helical" evidence="8">
    <location>
        <begin position="102"/>
        <end position="121"/>
    </location>
</feature>
<dbReference type="PROSITE" id="PS50928">
    <property type="entry name" value="ABC_TM1"/>
    <property type="match status" value="2"/>
</dbReference>